<gene>
    <name evidence="2" type="ORF">VNI00_017904</name>
</gene>
<comment type="caution">
    <text evidence="2">The sequence shown here is derived from an EMBL/GenBank/DDBJ whole genome shotgun (WGS) entry which is preliminary data.</text>
</comment>
<name>A0AAW0B1E3_9AGAR</name>
<dbReference type="InterPro" id="IPR001810">
    <property type="entry name" value="F-box_dom"/>
</dbReference>
<dbReference type="AlphaFoldDB" id="A0AAW0B1E3"/>
<accession>A0AAW0B1E3</accession>
<sequence>MTALINLPHLALTPVYDALPIDNLFNARKVSSTVRRQIEEYTSVTFGLNRLYGSFFSSAEDILQFRLVQHETRALVSGTSLVYVLSRSGYPLTDLDVFLPFGCVEKFGLFLLRAGYRCSPVDLSSDDPEVLLRKQEAALLDMLAAGVRDTDKLVLTDGYKANHVSTAFVFDRLDGKRIQLVGTKTEPIHAILGFYSTLVMNVATSNDLISLYPNTSFVQHAALYVQDITPPIQDARKRNEERGWVPISMVSARTSLESKDELSFKTRWVGDQHCWVFPLPPLAELAGQPDAYRTLSVTSWLLHSPAPGTLRVVFNRLDSDVMRSQFVINWDEDREKWVYNCFRNMDGRFRWVTTASEGLNSMGDVDGYLGEFVRRDSSLARWACFYSNASPDEVFAMQDGQLHEDLVRFVSQLYPVLDDRYTDNVVLDRLREAFGRAFRHYTGMGAHVEHPTGHTVTVILQCLEEVLTVANCQDVDFTLGFTFDRDLHRVWTTFIIFVPSGMIDHVREDLCYWSTDGFRDAYMEVFIASKC</sequence>
<proteinExistence type="predicted"/>
<reference evidence="2 3" key="1">
    <citation type="submission" date="2024-01" db="EMBL/GenBank/DDBJ databases">
        <title>A draft genome for a cacao thread blight-causing isolate of Paramarasmius palmivorus.</title>
        <authorList>
            <person name="Baruah I.K."/>
            <person name="Bukari Y."/>
            <person name="Amoako-Attah I."/>
            <person name="Meinhardt L.W."/>
            <person name="Bailey B.A."/>
            <person name="Cohen S.P."/>
        </authorList>
    </citation>
    <scope>NUCLEOTIDE SEQUENCE [LARGE SCALE GENOMIC DNA]</scope>
    <source>
        <strain evidence="2 3">GH-12</strain>
    </source>
</reference>
<evidence type="ECO:0000313" key="3">
    <source>
        <dbReference type="Proteomes" id="UP001383192"/>
    </source>
</evidence>
<protein>
    <recommendedName>
        <fullName evidence="1">F-box domain-containing protein</fullName>
    </recommendedName>
</protein>
<dbReference type="EMBL" id="JAYKXP010000196">
    <property type="protein sequence ID" value="KAK7019815.1"/>
    <property type="molecule type" value="Genomic_DNA"/>
</dbReference>
<dbReference type="PROSITE" id="PS50181">
    <property type="entry name" value="FBOX"/>
    <property type="match status" value="1"/>
</dbReference>
<evidence type="ECO:0000313" key="2">
    <source>
        <dbReference type="EMBL" id="KAK7019815.1"/>
    </source>
</evidence>
<organism evidence="2 3">
    <name type="scientific">Paramarasmius palmivorus</name>
    <dbReference type="NCBI Taxonomy" id="297713"/>
    <lineage>
        <taxon>Eukaryota</taxon>
        <taxon>Fungi</taxon>
        <taxon>Dikarya</taxon>
        <taxon>Basidiomycota</taxon>
        <taxon>Agaricomycotina</taxon>
        <taxon>Agaricomycetes</taxon>
        <taxon>Agaricomycetidae</taxon>
        <taxon>Agaricales</taxon>
        <taxon>Marasmiineae</taxon>
        <taxon>Marasmiaceae</taxon>
        <taxon>Paramarasmius</taxon>
    </lineage>
</organism>
<feature type="domain" description="F-box" evidence="1">
    <location>
        <begin position="1"/>
        <end position="55"/>
    </location>
</feature>
<evidence type="ECO:0000259" key="1">
    <source>
        <dbReference type="PROSITE" id="PS50181"/>
    </source>
</evidence>
<dbReference type="Proteomes" id="UP001383192">
    <property type="component" value="Unassembled WGS sequence"/>
</dbReference>
<keyword evidence="3" id="KW-1185">Reference proteome</keyword>